<accession>A0A068RN69</accession>
<dbReference type="STRING" id="1263082.A0A068RN69"/>
<dbReference type="FunFam" id="3.40.50.300:FF:000808">
    <property type="entry name" value="Small GTP-binding protein, putative"/>
    <property type="match status" value="1"/>
</dbReference>
<dbReference type="InterPro" id="IPR027417">
    <property type="entry name" value="P-loop_NTPase"/>
</dbReference>
<dbReference type="PROSITE" id="PS51417">
    <property type="entry name" value="ARF"/>
    <property type="match status" value="1"/>
</dbReference>
<dbReference type="PROSITE" id="PS51419">
    <property type="entry name" value="RAB"/>
    <property type="match status" value="1"/>
</dbReference>
<dbReference type="PROSITE" id="PS51421">
    <property type="entry name" value="RAS"/>
    <property type="match status" value="1"/>
</dbReference>
<name>A0A068RN69_9FUNG</name>
<dbReference type="NCBIfam" id="TIGR00231">
    <property type="entry name" value="small_GTP"/>
    <property type="match status" value="1"/>
</dbReference>
<evidence type="ECO:0000256" key="2">
    <source>
        <dbReference type="SAM" id="MobiDB-lite"/>
    </source>
</evidence>
<dbReference type="Gene3D" id="3.40.50.300">
    <property type="entry name" value="P-loop containing nucleotide triphosphate hydrolases"/>
    <property type="match status" value="1"/>
</dbReference>
<proteinExistence type="predicted"/>
<keyword evidence="1" id="KW-0547">Nucleotide-binding</keyword>
<dbReference type="GO" id="GO:0003924">
    <property type="term" value="F:GTPase activity"/>
    <property type="evidence" value="ECO:0007669"/>
    <property type="project" value="InterPro"/>
</dbReference>
<dbReference type="PANTHER" id="PTHR47978">
    <property type="match status" value="1"/>
</dbReference>
<organism evidence="3 4">
    <name type="scientific">Lichtheimia corymbifera JMRC:FSU:9682</name>
    <dbReference type="NCBI Taxonomy" id="1263082"/>
    <lineage>
        <taxon>Eukaryota</taxon>
        <taxon>Fungi</taxon>
        <taxon>Fungi incertae sedis</taxon>
        <taxon>Mucoromycota</taxon>
        <taxon>Mucoromycotina</taxon>
        <taxon>Mucoromycetes</taxon>
        <taxon>Mucorales</taxon>
        <taxon>Lichtheimiaceae</taxon>
        <taxon>Lichtheimia</taxon>
    </lineage>
</organism>
<dbReference type="InterPro" id="IPR001806">
    <property type="entry name" value="Small_GTPase"/>
</dbReference>
<evidence type="ECO:0000313" key="3">
    <source>
        <dbReference type="EMBL" id="CDH51439.1"/>
    </source>
</evidence>
<gene>
    <name evidence="3" type="ORF">LCOR_03043.1</name>
</gene>
<dbReference type="PROSITE" id="PS51420">
    <property type="entry name" value="RHO"/>
    <property type="match status" value="1"/>
</dbReference>
<dbReference type="AlphaFoldDB" id="A0A068RN69"/>
<dbReference type="SMART" id="SM00174">
    <property type="entry name" value="RHO"/>
    <property type="match status" value="1"/>
</dbReference>
<reference evidence="3" key="1">
    <citation type="submission" date="2013-08" db="EMBL/GenBank/DDBJ databases">
        <title>Gene expansion shapes genome architecture in the human pathogen Lichtheimia corymbifera: an evolutionary genomics analysis in the ancient terrestrial Mucorales (Mucoromycotina).</title>
        <authorList>
            <person name="Schwartze V.U."/>
            <person name="Winter S."/>
            <person name="Shelest E."/>
            <person name="Marcet-Houben M."/>
            <person name="Horn F."/>
            <person name="Wehner S."/>
            <person name="Hoffmann K."/>
            <person name="Riege K."/>
            <person name="Sammeth M."/>
            <person name="Nowrousian M."/>
            <person name="Valiante V."/>
            <person name="Linde J."/>
            <person name="Jacobsen I.D."/>
            <person name="Marz M."/>
            <person name="Brakhage A.A."/>
            <person name="Gabaldon T."/>
            <person name="Bocker S."/>
            <person name="Voigt K."/>
        </authorList>
    </citation>
    <scope>NUCLEOTIDE SEQUENCE [LARGE SCALE GENOMIC DNA]</scope>
    <source>
        <strain evidence="3">FSU 9682</strain>
    </source>
</reference>
<dbReference type="OrthoDB" id="26525at2759"/>
<dbReference type="SMART" id="SM00175">
    <property type="entry name" value="RAB"/>
    <property type="match status" value="1"/>
</dbReference>
<dbReference type="SUPFAM" id="SSF52540">
    <property type="entry name" value="P-loop containing nucleoside triphosphate hydrolases"/>
    <property type="match status" value="1"/>
</dbReference>
<dbReference type="SMART" id="SM00176">
    <property type="entry name" value="RAN"/>
    <property type="match status" value="1"/>
</dbReference>
<sequence>MYGSWASTIEAKVVILGSQGVGKTSLVVRYISKTFSPNSTSTIGASFMTKKLTVDNCKVRLQIWDTAGQERFRAMAPMYYRGAQAALLVYDITSQESFVELHSWIEELKRNMTDELVIIVVANKLDLASRREVPEDQAREYVTRVLGPETPLYEVSAKEDDGTIEDIFLDLTRVLVDRKQYSLPANRNRQPPIHVEDPPAQSSSCCGLF</sequence>
<dbReference type="Pfam" id="PF00071">
    <property type="entry name" value="Ras"/>
    <property type="match status" value="1"/>
</dbReference>
<dbReference type="Proteomes" id="UP000027586">
    <property type="component" value="Unassembled WGS sequence"/>
</dbReference>
<protein>
    <submittedName>
        <fullName evidence="3">Gtp-binding protein rab11</fullName>
    </submittedName>
</protein>
<dbReference type="VEuPathDB" id="FungiDB:LCOR_03043.1"/>
<dbReference type="EMBL" id="CBTN010000010">
    <property type="protein sequence ID" value="CDH51439.1"/>
    <property type="molecule type" value="Genomic_DNA"/>
</dbReference>
<dbReference type="CDD" id="cd00154">
    <property type="entry name" value="Rab"/>
    <property type="match status" value="1"/>
</dbReference>
<dbReference type="InterPro" id="IPR005225">
    <property type="entry name" value="Small_GTP-bd"/>
</dbReference>
<feature type="region of interest" description="Disordered" evidence="2">
    <location>
        <begin position="186"/>
        <end position="209"/>
    </location>
</feature>
<keyword evidence="4" id="KW-1185">Reference proteome</keyword>
<evidence type="ECO:0000256" key="1">
    <source>
        <dbReference type="ARBA" id="ARBA00022741"/>
    </source>
</evidence>
<feature type="compositionally biased region" description="Polar residues" evidence="2">
    <location>
        <begin position="200"/>
        <end position="209"/>
    </location>
</feature>
<dbReference type="GO" id="GO:0005525">
    <property type="term" value="F:GTP binding"/>
    <property type="evidence" value="ECO:0007669"/>
    <property type="project" value="InterPro"/>
</dbReference>
<dbReference type="PRINTS" id="PR00449">
    <property type="entry name" value="RASTRNSFRMNG"/>
</dbReference>
<dbReference type="SMART" id="SM00173">
    <property type="entry name" value="RAS"/>
    <property type="match status" value="1"/>
</dbReference>
<comment type="caution">
    <text evidence="3">The sequence shown here is derived from an EMBL/GenBank/DDBJ whole genome shotgun (WGS) entry which is preliminary data.</text>
</comment>
<evidence type="ECO:0000313" key="4">
    <source>
        <dbReference type="Proteomes" id="UP000027586"/>
    </source>
</evidence>